<dbReference type="CDD" id="cd00616">
    <property type="entry name" value="AHBA_syn"/>
    <property type="match status" value="1"/>
</dbReference>
<reference evidence="7 8" key="1">
    <citation type="submission" date="2023-03" db="EMBL/GenBank/DDBJ databases">
        <title>Draft genome sequence of Streptomyces sp. RB6PN23 isolated from peat swamp forest in Thailand.</title>
        <authorList>
            <person name="Klaysubun C."/>
            <person name="Duangmal K."/>
        </authorList>
    </citation>
    <scope>NUCLEOTIDE SEQUENCE [LARGE SCALE GENOMIC DNA]</scope>
    <source>
        <strain evidence="7 8">RB6PN23</strain>
    </source>
</reference>
<organism evidence="7 8">
    <name type="scientific">Streptomyces silvisoli</name>
    <dbReference type="NCBI Taxonomy" id="3034235"/>
    <lineage>
        <taxon>Bacteria</taxon>
        <taxon>Bacillati</taxon>
        <taxon>Actinomycetota</taxon>
        <taxon>Actinomycetes</taxon>
        <taxon>Kitasatosporales</taxon>
        <taxon>Streptomycetaceae</taxon>
        <taxon>Streptomyces</taxon>
    </lineage>
</organism>
<dbReference type="InterPro" id="IPR015424">
    <property type="entry name" value="PyrdxlP-dep_Trfase"/>
</dbReference>
<dbReference type="PANTHER" id="PTHR30244">
    <property type="entry name" value="TRANSAMINASE"/>
    <property type="match status" value="1"/>
</dbReference>
<evidence type="ECO:0000313" key="7">
    <source>
        <dbReference type="EMBL" id="MDF3290297.1"/>
    </source>
</evidence>
<accession>A0ABT5ZKE0</accession>
<comment type="similarity">
    <text evidence="5">Belongs to the DegT/DnrJ/EryC1 family. L-glutamine:2-deoxy-scyllo-inosose/scyllo-inosose aminotransferase subfamily.</text>
</comment>
<dbReference type="InterPro" id="IPR015421">
    <property type="entry name" value="PyrdxlP-dep_Trfase_major"/>
</dbReference>
<evidence type="ECO:0000256" key="3">
    <source>
        <dbReference type="ARBA" id="ARBA00022679"/>
    </source>
</evidence>
<proteinExistence type="inferred from homology"/>
<evidence type="ECO:0000256" key="6">
    <source>
        <dbReference type="RuleBase" id="RU004508"/>
    </source>
</evidence>
<comment type="caution">
    <text evidence="7">The sequence shown here is derived from an EMBL/GenBank/DDBJ whole genome shotgun (WGS) entry which is preliminary data.</text>
</comment>
<evidence type="ECO:0000256" key="5">
    <source>
        <dbReference type="ARBA" id="ARBA00038398"/>
    </source>
</evidence>
<keyword evidence="2 7" id="KW-0032">Aminotransferase</keyword>
<dbReference type="Gene3D" id="3.90.1150.10">
    <property type="entry name" value="Aspartate Aminotransferase, domain 1"/>
    <property type="match status" value="1"/>
</dbReference>
<dbReference type="RefSeq" id="WP_276093734.1">
    <property type="nucleotide sequence ID" value="NZ_JARJBC010000007.1"/>
</dbReference>
<keyword evidence="3" id="KW-0808">Transferase</keyword>
<protein>
    <submittedName>
        <fullName evidence="7">DegT/DnrJ/EryC1/StrS family aminotransferase</fullName>
    </submittedName>
</protein>
<dbReference type="SUPFAM" id="SSF53383">
    <property type="entry name" value="PLP-dependent transferases"/>
    <property type="match status" value="1"/>
</dbReference>
<dbReference type="Pfam" id="PF01041">
    <property type="entry name" value="DegT_DnrJ_EryC1"/>
    <property type="match status" value="1"/>
</dbReference>
<keyword evidence="4 6" id="KW-0663">Pyridoxal phosphate</keyword>
<dbReference type="InterPro" id="IPR000653">
    <property type="entry name" value="DegT/StrS_aminotransferase"/>
</dbReference>
<comment type="cofactor">
    <cofactor evidence="1">
        <name>pyridoxal 5'-phosphate</name>
        <dbReference type="ChEBI" id="CHEBI:597326"/>
    </cofactor>
</comment>
<gene>
    <name evidence="7" type="ORF">P3G67_13790</name>
</gene>
<name>A0ABT5ZKE0_9ACTN</name>
<dbReference type="PIRSF" id="PIRSF000390">
    <property type="entry name" value="PLP_StrS"/>
    <property type="match status" value="1"/>
</dbReference>
<keyword evidence="8" id="KW-1185">Reference proteome</keyword>
<evidence type="ECO:0000256" key="2">
    <source>
        <dbReference type="ARBA" id="ARBA00022576"/>
    </source>
</evidence>
<evidence type="ECO:0000313" key="8">
    <source>
        <dbReference type="Proteomes" id="UP001216579"/>
    </source>
</evidence>
<evidence type="ECO:0000256" key="1">
    <source>
        <dbReference type="ARBA" id="ARBA00001933"/>
    </source>
</evidence>
<evidence type="ECO:0000256" key="4">
    <source>
        <dbReference type="ARBA" id="ARBA00022898"/>
    </source>
</evidence>
<dbReference type="Proteomes" id="UP001216579">
    <property type="component" value="Unassembled WGS sequence"/>
</dbReference>
<dbReference type="PANTHER" id="PTHR30244:SF34">
    <property type="entry name" value="DTDP-4-AMINO-4,6-DIDEOXYGALACTOSE TRANSAMINASE"/>
    <property type="match status" value="1"/>
</dbReference>
<dbReference type="Gene3D" id="3.40.640.10">
    <property type="entry name" value="Type I PLP-dependent aspartate aminotransferase-like (Major domain)"/>
    <property type="match status" value="1"/>
</dbReference>
<dbReference type="EMBL" id="JARJBC010000007">
    <property type="protein sequence ID" value="MDF3290297.1"/>
    <property type="molecule type" value="Genomic_DNA"/>
</dbReference>
<sequence length="423" mass="46191">MGGDPVLAAPPEYRWPIVTEQDIKLVTEMLGRAEIAYVGQEGQVRDLEERFCDYLGVSHALAVNSGTNALHSAYFGIELRPGDEVLAPTYTFMSTVTPLFAVNAVPVLIDADEWTGNLDPSLLEAHITPRTRAIVVTHMNGFPVDMAAVVRVARKHDLKLVEDCSLAHGAVSNGQQVGTFGDAAAFSLQSNKHVTAGTGGILVTNDARVHERAVLLGHFLDRSRSDVRSVEYLPFVPTGFGFNNRIHPVGAALAVASLGRLDEVIAQRCRNAEQLDALLAGIDGVQPPVREAHVDRPSPYGYQPLYHPEELDGLPIELFVRAAAAEGVPVARAKTPPLHRMPAFQRRDTGLGTYGHFGFQGVEYRVYRDGELPRSEAYVSRVLRFPAYPQDEYSAQELFVAALKKVGRNAGALVRWARREGLA</sequence>
<dbReference type="InterPro" id="IPR015422">
    <property type="entry name" value="PyrdxlP-dep_Trfase_small"/>
</dbReference>
<dbReference type="GO" id="GO:0008483">
    <property type="term" value="F:transaminase activity"/>
    <property type="evidence" value="ECO:0007669"/>
    <property type="project" value="UniProtKB-KW"/>
</dbReference>